<organism evidence="1 2">
    <name type="scientific">Streptomyces albidochromogenes</name>
    <dbReference type="NCBI Taxonomy" id="329524"/>
    <lineage>
        <taxon>Bacteria</taxon>
        <taxon>Bacillati</taxon>
        <taxon>Actinomycetota</taxon>
        <taxon>Actinomycetes</taxon>
        <taxon>Kitasatosporales</taxon>
        <taxon>Streptomycetaceae</taxon>
        <taxon>Streptomyces</taxon>
    </lineage>
</organism>
<evidence type="ECO:0000313" key="2">
    <source>
        <dbReference type="Proteomes" id="UP001598448"/>
    </source>
</evidence>
<protein>
    <submittedName>
        <fullName evidence="1">Uncharacterized protein</fullName>
    </submittedName>
</protein>
<reference evidence="1 2" key="1">
    <citation type="submission" date="2024-09" db="EMBL/GenBank/DDBJ databases">
        <title>The Natural Products Discovery Center: Release of the First 8490 Sequenced Strains for Exploring Actinobacteria Biosynthetic Diversity.</title>
        <authorList>
            <person name="Kalkreuter E."/>
            <person name="Kautsar S.A."/>
            <person name="Yang D."/>
            <person name="Bader C.D."/>
            <person name="Teijaro C.N."/>
            <person name="Fluegel L."/>
            <person name="Davis C.M."/>
            <person name="Simpson J.R."/>
            <person name="Lauterbach L."/>
            <person name="Steele A.D."/>
            <person name="Gui C."/>
            <person name="Meng S."/>
            <person name="Li G."/>
            <person name="Viehrig K."/>
            <person name="Ye F."/>
            <person name="Su P."/>
            <person name="Kiefer A.F."/>
            <person name="Nichols A."/>
            <person name="Cepeda A.J."/>
            <person name="Yan W."/>
            <person name="Fan B."/>
            <person name="Jiang Y."/>
            <person name="Adhikari A."/>
            <person name="Zheng C.-J."/>
            <person name="Schuster L."/>
            <person name="Cowan T.M."/>
            <person name="Smanski M.J."/>
            <person name="Chevrette M.G."/>
            <person name="De Carvalho L.P.S."/>
            <person name="Shen B."/>
        </authorList>
    </citation>
    <scope>NUCLEOTIDE SEQUENCE [LARGE SCALE GENOMIC DNA]</scope>
    <source>
        <strain evidence="1 2">NPDC058348</strain>
    </source>
</reference>
<accession>A0ABW6FJF7</accession>
<name>A0ABW6FJF7_9ACTN</name>
<dbReference type="RefSeq" id="WP_386710632.1">
    <property type="nucleotide sequence ID" value="NZ_JBHXIJ010000036.1"/>
</dbReference>
<evidence type="ECO:0000313" key="1">
    <source>
        <dbReference type="EMBL" id="MFD5098906.1"/>
    </source>
</evidence>
<gene>
    <name evidence="1" type="ORF">ACFWJN_08045</name>
</gene>
<dbReference type="Proteomes" id="UP001598448">
    <property type="component" value="Unassembled WGS sequence"/>
</dbReference>
<comment type="caution">
    <text evidence="1">The sequence shown here is derived from an EMBL/GenBank/DDBJ whole genome shotgun (WGS) entry which is preliminary data.</text>
</comment>
<proteinExistence type="predicted"/>
<sequence length="71" mass="7768">MMFEVVLRFTAGGPAVTGEWSSDATAVRKFRTFIGTYGDHPTATITLTASGPERPRILRTWTKEHGEVVAS</sequence>
<dbReference type="EMBL" id="JBHXIJ010000036">
    <property type="protein sequence ID" value="MFD5098906.1"/>
    <property type="molecule type" value="Genomic_DNA"/>
</dbReference>
<keyword evidence="2" id="KW-1185">Reference proteome</keyword>